<evidence type="ECO:0000313" key="1">
    <source>
        <dbReference type="EMBL" id="MDC2829320.1"/>
    </source>
</evidence>
<proteinExistence type="predicted"/>
<dbReference type="Proteomes" id="UP001220670">
    <property type="component" value="Unassembled WGS sequence"/>
</dbReference>
<evidence type="ECO:0000313" key="2">
    <source>
        <dbReference type="Proteomes" id="UP001220670"/>
    </source>
</evidence>
<protein>
    <submittedName>
        <fullName evidence="1">Uncharacterized protein</fullName>
    </submittedName>
</protein>
<sequence length="258" mass="29385">MIPDELFELLLQEFSSDPVHDYILKTFSSSPLKPGETEFYYSPLGLNTFTVFDEQRERIAAQRLHHVIPSFTEEFMANPWRFAGSTSLADQMMTSYANSLRPASEQTVVQTIEVVAALLDVIGTQQSWQALQLYHGQSHDRNDYFLLQTGIVPLLALARDLAHDHEILYYDAELAHFNNVADFVGALSNIAMALVHRWFSEVVINFSMTSRIQAAWPYLLVPTQNSWHNEPLTQDSFKSLPLANVNSRHVQLLLPFSI</sequence>
<accession>A0AAJ1HVN2</accession>
<dbReference type="AlphaFoldDB" id="A0AAJ1HVN2"/>
<comment type="caution">
    <text evidence="1">The sequence shown here is derived from an EMBL/GenBank/DDBJ whole genome shotgun (WGS) entry which is preliminary data.</text>
</comment>
<name>A0AAJ1HVN2_LIMMU</name>
<reference evidence="1" key="1">
    <citation type="submission" date="2023-01" db="EMBL/GenBank/DDBJ databases">
        <title>Genome analysis of 13 Lactobacillus isolated from gut of wild boar.</title>
        <authorList>
            <person name="Papp P."/>
            <person name="Libisch B."/>
            <person name="Nagy T."/>
            <person name="Olasz F."/>
        </authorList>
    </citation>
    <scope>NUCLEOTIDE SEQUENCE</scope>
    <source>
        <strain evidence="1">F146</strain>
    </source>
</reference>
<organism evidence="1 2">
    <name type="scientific">Limosilactobacillus mucosae</name>
    <name type="common">Lactobacillus mucosae</name>
    <dbReference type="NCBI Taxonomy" id="97478"/>
    <lineage>
        <taxon>Bacteria</taxon>
        <taxon>Bacillati</taxon>
        <taxon>Bacillota</taxon>
        <taxon>Bacilli</taxon>
        <taxon>Lactobacillales</taxon>
        <taxon>Lactobacillaceae</taxon>
        <taxon>Limosilactobacillus</taxon>
    </lineage>
</organism>
<dbReference type="RefSeq" id="WP_272208546.1">
    <property type="nucleotide sequence ID" value="NZ_JAQOMV010000021.1"/>
</dbReference>
<dbReference type="EMBL" id="JAQONE010000011">
    <property type="protein sequence ID" value="MDC2829320.1"/>
    <property type="molecule type" value="Genomic_DNA"/>
</dbReference>
<gene>
    <name evidence="1" type="ORF">PO250_03160</name>
</gene>